<evidence type="ECO:0000259" key="2">
    <source>
        <dbReference type="Pfam" id="PF14361"/>
    </source>
</evidence>
<dbReference type="InterPro" id="IPR042070">
    <property type="entry name" value="PucR_C-HTH_sf"/>
</dbReference>
<proteinExistence type="predicted"/>
<feature type="domain" description="PucR C-terminal helix-turn-helix" evidence="1">
    <location>
        <begin position="351"/>
        <end position="407"/>
    </location>
</feature>
<evidence type="ECO:0000313" key="3">
    <source>
        <dbReference type="EMBL" id="KAB2370351.1"/>
    </source>
</evidence>
<comment type="caution">
    <text evidence="3">The sequence shown here is derived from an EMBL/GenBank/DDBJ whole genome shotgun (WGS) entry which is preliminary data.</text>
</comment>
<dbReference type="Pfam" id="PF14361">
    <property type="entry name" value="RsbRD_N"/>
    <property type="match status" value="1"/>
</dbReference>
<dbReference type="EMBL" id="WBMR01000158">
    <property type="protein sequence ID" value="KAB2370351.1"/>
    <property type="molecule type" value="Genomic_DNA"/>
</dbReference>
<organism evidence="3 4">
    <name type="scientific">Actinomadura montaniterrae</name>
    <dbReference type="NCBI Taxonomy" id="1803903"/>
    <lineage>
        <taxon>Bacteria</taxon>
        <taxon>Bacillati</taxon>
        <taxon>Actinomycetota</taxon>
        <taxon>Actinomycetes</taxon>
        <taxon>Streptosporangiales</taxon>
        <taxon>Thermomonosporaceae</taxon>
        <taxon>Actinomadura</taxon>
    </lineage>
</organism>
<dbReference type="PANTHER" id="PTHR33744">
    <property type="entry name" value="CARBOHYDRATE DIACID REGULATOR"/>
    <property type="match status" value="1"/>
</dbReference>
<gene>
    <name evidence="3" type="ORF">F9B16_36245</name>
</gene>
<dbReference type="InterPro" id="IPR025751">
    <property type="entry name" value="RsbRD_N_dom"/>
</dbReference>
<dbReference type="Pfam" id="PF13556">
    <property type="entry name" value="HTH_30"/>
    <property type="match status" value="1"/>
</dbReference>
<dbReference type="Gene3D" id="1.10.10.2840">
    <property type="entry name" value="PucR C-terminal helix-turn-helix domain"/>
    <property type="match status" value="1"/>
</dbReference>
<evidence type="ECO:0000259" key="1">
    <source>
        <dbReference type="Pfam" id="PF13556"/>
    </source>
</evidence>
<protein>
    <submittedName>
        <fullName evidence="3">PucR family transcriptional regulator</fullName>
    </submittedName>
</protein>
<name>A0A6L3VQX2_9ACTN</name>
<dbReference type="AlphaFoldDB" id="A0A6L3VQX2"/>
<sequence length="416" mass="44142">MSQSAREVVIEKDRVRQVAADLAARCEGQVNRLARELTQRRFAAIPDYADLPADMRDVEIAATARYAIRQFLRMAEGAPVDEDDLRLFRERAAQRAEEGMPLAHLLASYYIGAEVIWDALVAEARPGELAALPMLARLQLRGTNRVVVAVTEAYQAERAAILDERREAVRELARALLAGEPARATADRFGIPLADAYLVLHLRFAGAGDGPAAGATAGAGIAERRVLRRIRAGLEGFGEGAPLMLRDERGVHVLLPSAAAARLTDLERLLTAAGTAAGPVIAGAARSEGTADVPDASRRAARIAGIAQAAGRPAGVYELGDVLLDYHLTGPGDSGPAVAAALAPLDARPELLDTLRAFLDADMDRRRAAAALAVHPNTVDNRLARIARLTGADPRTTRGVLLCASALTLRGRGGRA</sequence>
<evidence type="ECO:0000313" key="4">
    <source>
        <dbReference type="Proteomes" id="UP000483004"/>
    </source>
</evidence>
<accession>A0A6L3VQX2</accession>
<dbReference type="PANTHER" id="PTHR33744:SF1">
    <property type="entry name" value="DNA-BINDING TRANSCRIPTIONAL ACTIVATOR ADER"/>
    <property type="match status" value="1"/>
</dbReference>
<keyword evidence="4" id="KW-1185">Reference proteome</keyword>
<dbReference type="Proteomes" id="UP000483004">
    <property type="component" value="Unassembled WGS sequence"/>
</dbReference>
<dbReference type="OrthoDB" id="4571023at2"/>
<dbReference type="InterPro" id="IPR025736">
    <property type="entry name" value="PucR_C-HTH_dom"/>
</dbReference>
<dbReference type="RefSeq" id="WP_151544740.1">
    <property type="nucleotide sequence ID" value="NZ_WBMR01000158.1"/>
</dbReference>
<dbReference type="InterPro" id="IPR051448">
    <property type="entry name" value="CdaR-like_regulators"/>
</dbReference>
<reference evidence="3 4" key="1">
    <citation type="submission" date="2019-09" db="EMBL/GenBank/DDBJ databases">
        <title>Actinomadura physcomitrii sp. nov., a novel actinomycete isolated from moss [Physcomitrium sphaericum (Ludw) Fuernr].</title>
        <authorList>
            <person name="Liu C."/>
            <person name="Zhuang X."/>
        </authorList>
    </citation>
    <scope>NUCLEOTIDE SEQUENCE [LARGE SCALE GENOMIC DNA]</scope>
    <source>
        <strain evidence="3 4">CYP1-1B</strain>
    </source>
</reference>
<feature type="domain" description="RsbT co-antagonist protein RsbRD N-terminal" evidence="2">
    <location>
        <begin position="32"/>
        <end position="168"/>
    </location>
</feature>